<keyword evidence="1" id="KW-0472">Membrane</keyword>
<gene>
    <name evidence="2" type="ordered locus">Sinac_7425</name>
</gene>
<sequence>MIRPHVGGLGPAFAWLLFPLVPAFLGRAYYETCNLSFSQAGGPDPRDWDWLAWVLLTGPLLGYGFLAGATLDLQDEQERRGFRGWMSRRAVWVGIGPWSGFLILAGFILVLRAVAGLLPKGWQTLPSPPSHWGQTWWWGLLSWAGLIGLVGVVAYGWLFVALAAFRRARRRGQCGRLIQRGLGGALAFVGSLFGSFWAITEVWRSYFFDSRIVPFLMAALGLALLSLSGCASTATYGEVRRRELFSAMLMAWLVGLAFAWRWWSRPRGKS</sequence>
<proteinExistence type="predicted"/>
<dbReference type="OrthoDB" id="9943226at2"/>
<accession>L0DR62</accession>
<dbReference type="RefSeq" id="WP_015250529.1">
    <property type="nucleotide sequence ID" value="NC_019892.1"/>
</dbReference>
<feature type="transmembrane region" description="Helical" evidence="1">
    <location>
        <begin position="177"/>
        <end position="200"/>
    </location>
</feature>
<dbReference type="KEGG" id="saci:Sinac_7425"/>
<dbReference type="Proteomes" id="UP000010798">
    <property type="component" value="Chromosome"/>
</dbReference>
<dbReference type="AlphaFoldDB" id="L0DR62"/>
<keyword evidence="1" id="KW-1133">Transmembrane helix</keyword>
<name>L0DR62_SINAD</name>
<feature type="transmembrane region" description="Helical" evidence="1">
    <location>
        <begin position="12"/>
        <end position="30"/>
    </location>
</feature>
<evidence type="ECO:0000313" key="3">
    <source>
        <dbReference type="Proteomes" id="UP000010798"/>
    </source>
</evidence>
<feature type="transmembrane region" description="Helical" evidence="1">
    <location>
        <begin position="135"/>
        <end position="165"/>
    </location>
</feature>
<reference evidence="2 3" key="1">
    <citation type="submission" date="2012-02" db="EMBL/GenBank/DDBJ databases">
        <title>Complete sequence of chromosome of Singulisphaera acidiphila DSM 18658.</title>
        <authorList>
            <consortium name="US DOE Joint Genome Institute (JGI-PGF)"/>
            <person name="Lucas S."/>
            <person name="Copeland A."/>
            <person name="Lapidus A."/>
            <person name="Glavina del Rio T."/>
            <person name="Dalin E."/>
            <person name="Tice H."/>
            <person name="Bruce D."/>
            <person name="Goodwin L."/>
            <person name="Pitluck S."/>
            <person name="Peters L."/>
            <person name="Ovchinnikova G."/>
            <person name="Chertkov O."/>
            <person name="Kyrpides N."/>
            <person name="Mavromatis K."/>
            <person name="Ivanova N."/>
            <person name="Brettin T."/>
            <person name="Detter J.C."/>
            <person name="Han C."/>
            <person name="Larimer F."/>
            <person name="Land M."/>
            <person name="Hauser L."/>
            <person name="Markowitz V."/>
            <person name="Cheng J.-F."/>
            <person name="Hugenholtz P."/>
            <person name="Woyke T."/>
            <person name="Wu D."/>
            <person name="Tindall B."/>
            <person name="Pomrenke H."/>
            <person name="Brambilla E."/>
            <person name="Klenk H.-P."/>
            <person name="Eisen J.A."/>
        </authorList>
    </citation>
    <scope>NUCLEOTIDE SEQUENCE [LARGE SCALE GENOMIC DNA]</scope>
    <source>
        <strain evidence="3">ATCC BAA-1392 / DSM 18658 / VKM B-2454 / MOB10</strain>
    </source>
</reference>
<feature type="transmembrane region" description="Helical" evidence="1">
    <location>
        <begin position="50"/>
        <end position="69"/>
    </location>
</feature>
<keyword evidence="3" id="KW-1185">Reference proteome</keyword>
<keyword evidence="1" id="KW-0812">Transmembrane</keyword>
<feature type="transmembrane region" description="Helical" evidence="1">
    <location>
        <begin position="90"/>
        <end position="115"/>
    </location>
</feature>
<feature type="transmembrane region" description="Helical" evidence="1">
    <location>
        <begin position="244"/>
        <end position="263"/>
    </location>
</feature>
<evidence type="ECO:0000256" key="1">
    <source>
        <dbReference type="SAM" id="Phobius"/>
    </source>
</evidence>
<feature type="transmembrane region" description="Helical" evidence="1">
    <location>
        <begin position="212"/>
        <end position="232"/>
    </location>
</feature>
<evidence type="ECO:0000313" key="2">
    <source>
        <dbReference type="EMBL" id="AGA31462.1"/>
    </source>
</evidence>
<protein>
    <submittedName>
        <fullName evidence="2">Uncharacterized protein</fullName>
    </submittedName>
</protein>
<dbReference type="HOGENOM" id="CLU_1030140_0_0_0"/>
<organism evidence="2 3">
    <name type="scientific">Singulisphaera acidiphila (strain ATCC BAA-1392 / DSM 18658 / VKM B-2454 / MOB10)</name>
    <dbReference type="NCBI Taxonomy" id="886293"/>
    <lineage>
        <taxon>Bacteria</taxon>
        <taxon>Pseudomonadati</taxon>
        <taxon>Planctomycetota</taxon>
        <taxon>Planctomycetia</taxon>
        <taxon>Isosphaerales</taxon>
        <taxon>Isosphaeraceae</taxon>
        <taxon>Singulisphaera</taxon>
    </lineage>
</organism>
<dbReference type="EMBL" id="CP003364">
    <property type="protein sequence ID" value="AGA31462.1"/>
    <property type="molecule type" value="Genomic_DNA"/>
</dbReference>